<dbReference type="RefSeq" id="WP_130244685.1">
    <property type="nucleotide sequence ID" value="NZ_PPUZ01000021.1"/>
</dbReference>
<comment type="caution">
    <text evidence="1">The sequence shown here is derived from an EMBL/GenBank/DDBJ whole genome shotgun (WGS) entry which is preliminary data.</text>
</comment>
<sequence length="305" mass="33980">MMKKSAKLCMVLALGLTTLSGCKSPKRDDYVTAIELNKSNYIAKHDVRLLLNPELNADIRGRYSHNRSIEQGSMLYAGTPGSALVQVFAHAAINSSLQENKLSKQQTAANKEIQPFKDAIGEVSIGKLLSSEHLKKVVNSEEANVNSVNVKPIFFVSGDLSHTSLKLVTWINADDQRKKNARRYQNIIEVHAERFSDEEIRQIRQGTNGELLLSKMSEMLNRAITSLHDDLVGAYAEKTAQQTLKIISGNRTRFIRGNIIAHNCDYTVLKNLRKWIIHFPSNVVANEIGSPRACNGAQVDPVERS</sequence>
<dbReference type="EMBL" id="PPUZ01000021">
    <property type="protein sequence ID" value="RZM81652.1"/>
    <property type="molecule type" value="Genomic_DNA"/>
</dbReference>
<organism evidence="1 2">
    <name type="scientific">Pseudoalteromonas rubra</name>
    <dbReference type="NCBI Taxonomy" id="43658"/>
    <lineage>
        <taxon>Bacteria</taxon>
        <taxon>Pseudomonadati</taxon>
        <taxon>Pseudomonadota</taxon>
        <taxon>Gammaproteobacteria</taxon>
        <taxon>Alteromonadales</taxon>
        <taxon>Pseudoalteromonadaceae</taxon>
        <taxon>Pseudoalteromonas</taxon>
    </lineage>
</organism>
<name>A0A4Q7EEN8_9GAMM</name>
<evidence type="ECO:0000313" key="1">
    <source>
        <dbReference type="EMBL" id="RZM81652.1"/>
    </source>
</evidence>
<dbReference type="Proteomes" id="UP000292345">
    <property type="component" value="Unassembled WGS sequence"/>
</dbReference>
<gene>
    <name evidence="1" type="ORF">C3B51_07865</name>
</gene>
<accession>A0A4Q7EEN8</accession>
<protein>
    <submittedName>
        <fullName evidence="1">Uncharacterized protein</fullName>
    </submittedName>
</protein>
<dbReference type="PROSITE" id="PS51257">
    <property type="entry name" value="PROKAR_LIPOPROTEIN"/>
    <property type="match status" value="1"/>
</dbReference>
<evidence type="ECO:0000313" key="2">
    <source>
        <dbReference type="Proteomes" id="UP000292345"/>
    </source>
</evidence>
<dbReference type="AlphaFoldDB" id="A0A4Q7EEN8"/>
<reference evidence="1 2" key="1">
    <citation type="submission" date="2018-01" db="EMBL/GenBank/DDBJ databases">
        <title>Co-occurrence of chitin degradation, pigmentation and bioactivity in marine Pseudoalteromonas.</title>
        <authorList>
            <person name="Paulsen S."/>
            <person name="Gram L."/>
            <person name="Machado H."/>
        </authorList>
    </citation>
    <scope>NUCLEOTIDE SEQUENCE [LARGE SCALE GENOMIC DNA]</scope>
    <source>
        <strain evidence="1 2">S1946</strain>
    </source>
</reference>
<proteinExistence type="predicted"/>